<dbReference type="InterPro" id="IPR018929">
    <property type="entry name" value="DUF2510"/>
</dbReference>
<feature type="transmembrane region" description="Helical" evidence="2">
    <location>
        <begin position="187"/>
        <end position="205"/>
    </location>
</feature>
<gene>
    <name evidence="4" type="ORF">C8E83_0235</name>
</gene>
<feature type="region of interest" description="Disordered" evidence="1">
    <location>
        <begin position="56"/>
        <end position="84"/>
    </location>
</feature>
<comment type="caution">
    <text evidence="4">The sequence shown here is derived from an EMBL/GenBank/DDBJ whole genome shotgun (WGS) entry which is preliminary data.</text>
</comment>
<evidence type="ECO:0000256" key="1">
    <source>
        <dbReference type="SAM" id="MobiDB-lite"/>
    </source>
</evidence>
<feature type="compositionally biased region" description="Low complexity" evidence="1">
    <location>
        <begin position="63"/>
        <end position="75"/>
    </location>
</feature>
<keyword evidence="5" id="KW-1185">Reference proteome</keyword>
<evidence type="ECO:0000259" key="3">
    <source>
        <dbReference type="Pfam" id="PF10708"/>
    </source>
</evidence>
<feature type="domain" description="DUF2510" evidence="3">
    <location>
        <begin position="8"/>
        <end position="36"/>
    </location>
</feature>
<accession>A0A495IAW8</accession>
<keyword evidence="2" id="KW-1133">Transmembrane helix</keyword>
<feature type="transmembrane region" description="Helical" evidence="2">
    <location>
        <begin position="226"/>
        <end position="248"/>
    </location>
</feature>
<keyword evidence="2" id="KW-0472">Membrane</keyword>
<keyword evidence="2" id="KW-0812">Transmembrane</keyword>
<sequence>MVIEQPRAGWYPDPSTEAPFRWWDGEHWSLRTTEDPLRAEAPQLAFAAPLPSRRALRHGETDAPSAASVSAESDAATDRTTPEAATATALATPEFIPLNPLVAREVPHSPSTPEFTAPEAWIENSPAQTSDYAVYGTGLPFSATMIPRAQEPAPVNSFANLGAGFAVIGLLYQAVIMVWGAPSATSYAGLAVAAALVAGVVLGLLGMVRAARFTAAGHRPQRAPGLLVILVCLVALAAQVAVAIGAIVPTGIHDIHLPFLGA</sequence>
<dbReference type="AlphaFoldDB" id="A0A495IAW8"/>
<dbReference type="OrthoDB" id="4463773at2"/>
<name>A0A495IAW8_9MICO</name>
<evidence type="ECO:0000256" key="2">
    <source>
        <dbReference type="SAM" id="Phobius"/>
    </source>
</evidence>
<reference evidence="4 5" key="1">
    <citation type="submission" date="2018-10" db="EMBL/GenBank/DDBJ databases">
        <title>Sequencing the genomes of 1000 actinobacteria strains.</title>
        <authorList>
            <person name="Klenk H.-P."/>
        </authorList>
    </citation>
    <scope>NUCLEOTIDE SEQUENCE [LARGE SCALE GENOMIC DNA]</scope>
    <source>
        <strain evidence="4 5">DSM 17894</strain>
    </source>
</reference>
<dbReference type="Pfam" id="PF10708">
    <property type="entry name" value="DUF2510"/>
    <property type="match status" value="1"/>
</dbReference>
<evidence type="ECO:0000313" key="5">
    <source>
        <dbReference type="Proteomes" id="UP000280008"/>
    </source>
</evidence>
<organism evidence="4 5">
    <name type="scientific">Frondihabitans australicus</name>
    <dbReference type="NCBI Taxonomy" id="386892"/>
    <lineage>
        <taxon>Bacteria</taxon>
        <taxon>Bacillati</taxon>
        <taxon>Actinomycetota</taxon>
        <taxon>Actinomycetes</taxon>
        <taxon>Micrococcales</taxon>
        <taxon>Microbacteriaceae</taxon>
        <taxon>Frondihabitans</taxon>
    </lineage>
</organism>
<dbReference type="Proteomes" id="UP000280008">
    <property type="component" value="Unassembled WGS sequence"/>
</dbReference>
<dbReference type="RefSeq" id="WP_121368051.1">
    <property type="nucleotide sequence ID" value="NZ_RBKS01000001.1"/>
</dbReference>
<evidence type="ECO:0000313" key="4">
    <source>
        <dbReference type="EMBL" id="RKR73147.1"/>
    </source>
</evidence>
<feature type="transmembrane region" description="Helical" evidence="2">
    <location>
        <begin position="158"/>
        <end position="181"/>
    </location>
</feature>
<proteinExistence type="predicted"/>
<protein>
    <submittedName>
        <fullName evidence="4">Uncharacterized protein DUF2510</fullName>
    </submittedName>
</protein>
<dbReference type="EMBL" id="RBKS01000001">
    <property type="protein sequence ID" value="RKR73147.1"/>
    <property type="molecule type" value="Genomic_DNA"/>
</dbReference>